<keyword evidence="3" id="KW-1185">Reference proteome</keyword>
<keyword evidence="1" id="KW-0732">Signal</keyword>
<dbReference type="EMBL" id="ML977639">
    <property type="protein sequence ID" value="KAF1995438.1"/>
    <property type="molecule type" value="Genomic_DNA"/>
</dbReference>
<gene>
    <name evidence="2" type="ORF">P154DRAFT_500305</name>
</gene>
<feature type="signal peptide" evidence="1">
    <location>
        <begin position="1"/>
        <end position="17"/>
    </location>
</feature>
<accession>A0A6A5W300</accession>
<reference evidence="2" key="1">
    <citation type="journal article" date="2020" name="Stud. Mycol.">
        <title>101 Dothideomycetes genomes: a test case for predicting lifestyles and emergence of pathogens.</title>
        <authorList>
            <person name="Haridas S."/>
            <person name="Albert R."/>
            <person name="Binder M."/>
            <person name="Bloem J."/>
            <person name="Labutti K."/>
            <person name="Salamov A."/>
            <person name="Andreopoulos B."/>
            <person name="Baker S."/>
            <person name="Barry K."/>
            <person name="Bills G."/>
            <person name="Bluhm B."/>
            <person name="Cannon C."/>
            <person name="Castanera R."/>
            <person name="Culley D."/>
            <person name="Daum C."/>
            <person name="Ezra D."/>
            <person name="Gonzalez J."/>
            <person name="Henrissat B."/>
            <person name="Kuo A."/>
            <person name="Liang C."/>
            <person name="Lipzen A."/>
            <person name="Lutzoni F."/>
            <person name="Magnuson J."/>
            <person name="Mondo S."/>
            <person name="Nolan M."/>
            <person name="Ohm R."/>
            <person name="Pangilinan J."/>
            <person name="Park H.-J."/>
            <person name="Ramirez L."/>
            <person name="Alfaro M."/>
            <person name="Sun H."/>
            <person name="Tritt A."/>
            <person name="Yoshinaga Y."/>
            <person name="Zwiers L.-H."/>
            <person name="Turgeon B."/>
            <person name="Goodwin S."/>
            <person name="Spatafora J."/>
            <person name="Crous P."/>
            <person name="Grigoriev I."/>
        </authorList>
    </citation>
    <scope>NUCLEOTIDE SEQUENCE</scope>
    <source>
        <strain evidence="2">CBS 123094</strain>
    </source>
</reference>
<dbReference type="OrthoDB" id="4434395at2759"/>
<evidence type="ECO:0000313" key="2">
    <source>
        <dbReference type="EMBL" id="KAF1995438.1"/>
    </source>
</evidence>
<dbReference type="Pfam" id="PF22701">
    <property type="entry name" value="Mala_s_1-like"/>
    <property type="match status" value="1"/>
</dbReference>
<sequence length="353" mass="37941">MHVSSTILAAALATTIAALPDQRRQQSKCAPFSGDFSIKQYQLYPENADFDFNSCKLYVGQLWNASLGIYDPYTTKHEIVEFDGISHNSAFHMGAVNVNRNTGLVSIIADAAMAFPSQGQDISGTNWLLLFDPVKKALIYKVNLTETSQGFYGGFQDIEHDPENNAFVVGTWPSSLLKVSPDGKTVTPWYLPEKIVPTEKGIGGIAALGWTLLAQGDASGSIWKFDLKAAKGVPVPVKITKGNHTFAASDAIYLPPKYSGEVLLVAEDNVGISVFYSKRAKWDKAEFKGLIALGEADIKAGTAVVTPAQVGGSIYLVTEPFGDEGLQGPGSAGGREVFPFKDISKEVEALLKA</sequence>
<protein>
    <recommendedName>
        <fullName evidence="4">TRI14-like protein</fullName>
    </recommendedName>
</protein>
<dbReference type="InterPro" id="IPR054550">
    <property type="entry name" value="Mala_s_1-like"/>
</dbReference>
<organism evidence="2 3">
    <name type="scientific">Amniculicola lignicola CBS 123094</name>
    <dbReference type="NCBI Taxonomy" id="1392246"/>
    <lineage>
        <taxon>Eukaryota</taxon>
        <taxon>Fungi</taxon>
        <taxon>Dikarya</taxon>
        <taxon>Ascomycota</taxon>
        <taxon>Pezizomycotina</taxon>
        <taxon>Dothideomycetes</taxon>
        <taxon>Pleosporomycetidae</taxon>
        <taxon>Pleosporales</taxon>
        <taxon>Amniculicolaceae</taxon>
        <taxon>Amniculicola</taxon>
    </lineage>
</organism>
<dbReference type="SUPFAM" id="SSF63829">
    <property type="entry name" value="Calcium-dependent phosphotriesterase"/>
    <property type="match status" value="1"/>
</dbReference>
<dbReference type="Proteomes" id="UP000799779">
    <property type="component" value="Unassembled WGS sequence"/>
</dbReference>
<dbReference type="CDD" id="cd12811">
    <property type="entry name" value="MALA"/>
    <property type="match status" value="1"/>
</dbReference>
<evidence type="ECO:0000256" key="1">
    <source>
        <dbReference type="SAM" id="SignalP"/>
    </source>
</evidence>
<evidence type="ECO:0008006" key="4">
    <source>
        <dbReference type="Google" id="ProtNLM"/>
    </source>
</evidence>
<evidence type="ECO:0000313" key="3">
    <source>
        <dbReference type="Proteomes" id="UP000799779"/>
    </source>
</evidence>
<dbReference type="AlphaFoldDB" id="A0A6A5W300"/>
<name>A0A6A5W300_9PLEO</name>
<feature type="chain" id="PRO_5025331915" description="TRI14-like protein" evidence="1">
    <location>
        <begin position="18"/>
        <end position="353"/>
    </location>
</feature>
<proteinExistence type="predicted"/>